<proteinExistence type="predicted"/>
<name>A0A2A2HTR8_9EURY</name>
<organism evidence="1 2">
    <name type="scientific">Methanosarcina spelaei</name>
    <dbReference type="NCBI Taxonomy" id="1036679"/>
    <lineage>
        <taxon>Archaea</taxon>
        <taxon>Methanobacteriati</taxon>
        <taxon>Methanobacteriota</taxon>
        <taxon>Stenosarchaea group</taxon>
        <taxon>Methanomicrobia</taxon>
        <taxon>Methanosarcinales</taxon>
        <taxon>Methanosarcinaceae</taxon>
        <taxon>Methanosarcina</taxon>
    </lineage>
</organism>
<dbReference type="RefSeq" id="WP_095644277.1">
    <property type="nucleotide sequence ID" value="NZ_LMVP01000164.1"/>
</dbReference>
<dbReference type="Proteomes" id="UP000218164">
    <property type="component" value="Unassembled WGS sequence"/>
</dbReference>
<protein>
    <submittedName>
        <fullName evidence="1">Uncharacterized protein</fullName>
    </submittedName>
</protein>
<gene>
    <name evidence="1" type="ORF">ASJ81_19520</name>
</gene>
<comment type="caution">
    <text evidence="1">The sequence shown here is derived from an EMBL/GenBank/DDBJ whole genome shotgun (WGS) entry which is preliminary data.</text>
</comment>
<sequence length="189" mass="22127">MLIKTFYQKCKNHWILEQSHKYYEKLKISNDIGIKTIHLADGNTPFPINSRIKLRYQGKSAFTYLYELKFSLVDKRTFNRGGFDLEINGNLFNFILDDNGCVEFSPSTCIYNPEEPETSMNNFSKAIYIYNTIIPKIKEAYLNDTIWAQEKENFLLKCAEECKAELDMNTQKLVEEQDENDNNKISKTS</sequence>
<evidence type="ECO:0000313" key="2">
    <source>
        <dbReference type="Proteomes" id="UP000218164"/>
    </source>
</evidence>
<reference evidence="1 2" key="1">
    <citation type="journal article" date="2017" name="BMC Genomics">
        <title>Genomic analysis of methanogenic archaea reveals a shift towards energy conservation.</title>
        <authorList>
            <person name="Gilmore S.P."/>
            <person name="Henske J.K."/>
            <person name="Sexton J.A."/>
            <person name="Solomon K.V."/>
            <person name="Seppala S."/>
            <person name="Yoo J.I."/>
            <person name="Huyett L.M."/>
            <person name="Pressman A."/>
            <person name="Cogan J.Z."/>
            <person name="Kivenson V."/>
            <person name="Peng X."/>
            <person name="Tan Y."/>
            <person name="Valentine D.L."/>
            <person name="O'Malley M.A."/>
        </authorList>
    </citation>
    <scope>NUCLEOTIDE SEQUENCE [LARGE SCALE GENOMIC DNA]</scope>
    <source>
        <strain evidence="1 2">MC-15</strain>
    </source>
</reference>
<evidence type="ECO:0000313" key="1">
    <source>
        <dbReference type="EMBL" id="PAV12879.1"/>
    </source>
</evidence>
<dbReference type="EMBL" id="LMVP01000164">
    <property type="protein sequence ID" value="PAV12879.1"/>
    <property type="molecule type" value="Genomic_DNA"/>
</dbReference>
<dbReference type="AlphaFoldDB" id="A0A2A2HTR8"/>
<accession>A0A2A2HTR8</accession>
<keyword evidence="2" id="KW-1185">Reference proteome</keyword>